<dbReference type="HOGENOM" id="CLU_042838_0_0_1"/>
<dbReference type="Proteomes" id="UP000007148">
    <property type="component" value="Unassembled WGS sequence"/>
</dbReference>
<comment type="caution">
    <text evidence="2">The sequence shown here is derived from an EMBL/GenBank/DDBJ whole genome shotgun (WGS) entry which is preliminary data.</text>
</comment>
<sequence length="281" mass="31031">MPLKTIYIARHGFRLNWQTTIWKSPTGFPRDPPLAGYGEEQANELAAYIAGLPEAERPTAIYSSQYYRCLQTAKPVAAALQLPLFVEPGIQEWYSPVKAGTGLHPRPVTVEELVPYFEAIDPSWSPTFLVTRKGESVPELYRRGEEFMKTFIARVEAEGIHERVFLCSHAATVISLAQALLGDETIGRTLRVGCCTLSIFDRNPNSTSTELVGGNVWTARGQLAAGDFLQNGIQRDWGMVDIEVKDGVVVEDDGVPGTEGEVDIISGPQPWNPRPRSASRM</sequence>
<dbReference type="EMBL" id="CAFZ01000047">
    <property type="protein sequence ID" value="CCA69105.1"/>
    <property type="molecule type" value="Genomic_DNA"/>
</dbReference>
<dbReference type="OMA" id="ICAHAAP"/>
<dbReference type="InterPro" id="IPR051710">
    <property type="entry name" value="Phosphatase_SH3-domain"/>
</dbReference>
<feature type="region of interest" description="Disordered" evidence="1">
    <location>
        <begin position="257"/>
        <end position="281"/>
    </location>
</feature>
<name>G4TCT0_SERID</name>
<accession>G4TCT0</accession>
<keyword evidence="2" id="KW-0396">Initiation factor</keyword>
<dbReference type="Gene3D" id="3.40.50.1240">
    <property type="entry name" value="Phosphoglycerate mutase-like"/>
    <property type="match status" value="1"/>
</dbReference>
<keyword evidence="3" id="KW-1185">Reference proteome</keyword>
<dbReference type="InterPro" id="IPR029033">
    <property type="entry name" value="His_PPase_superfam"/>
</dbReference>
<dbReference type="PANTHER" id="PTHR16469">
    <property type="entry name" value="UBIQUITIN-ASSOCIATED AND SH3 DOMAIN-CONTAINING BA-RELATED"/>
    <property type="match status" value="1"/>
</dbReference>
<organism evidence="2 3">
    <name type="scientific">Serendipita indica (strain DSM 11827)</name>
    <name type="common">Root endophyte fungus</name>
    <name type="synonym">Piriformospora indica</name>
    <dbReference type="NCBI Taxonomy" id="1109443"/>
    <lineage>
        <taxon>Eukaryota</taxon>
        <taxon>Fungi</taxon>
        <taxon>Dikarya</taxon>
        <taxon>Basidiomycota</taxon>
        <taxon>Agaricomycotina</taxon>
        <taxon>Agaricomycetes</taxon>
        <taxon>Sebacinales</taxon>
        <taxon>Serendipitaceae</taxon>
        <taxon>Serendipita</taxon>
    </lineage>
</organism>
<reference evidence="2 3" key="1">
    <citation type="journal article" date="2011" name="PLoS Pathog.">
        <title>Endophytic Life Strategies Decoded by Genome and Transcriptome Analyses of the Mutualistic Root Symbiont Piriformospora indica.</title>
        <authorList>
            <person name="Zuccaro A."/>
            <person name="Lahrmann U."/>
            <person name="Guldener U."/>
            <person name="Langen G."/>
            <person name="Pfiffi S."/>
            <person name="Biedenkopf D."/>
            <person name="Wong P."/>
            <person name="Samans B."/>
            <person name="Grimm C."/>
            <person name="Basiewicz M."/>
            <person name="Murat C."/>
            <person name="Martin F."/>
            <person name="Kogel K.H."/>
        </authorList>
    </citation>
    <scope>NUCLEOTIDE SEQUENCE [LARGE SCALE GENOMIC DNA]</scope>
    <source>
        <strain evidence="2 3">DSM 11827</strain>
    </source>
</reference>
<dbReference type="SMART" id="SM00855">
    <property type="entry name" value="PGAM"/>
    <property type="match status" value="1"/>
</dbReference>
<gene>
    <name evidence="2" type="ORF">PIIN_03005</name>
</gene>
<dbReference type="OrthoDB" id="414418at2759"/>
<dbReference type="GO" id="GO:0003743">
    <property type="term" value="F:translation initiation factor activity"/>
    <property type="evidence" value="ECO:0007669"/>
    <property type="project" value="UniProtKB-KW"/>
</dbReference>
<dbReference type="InterPro" id="IPR013078">
    <property type="entry name" value="His_Pase_superF_clade-1"/>
</dbReference>
<evidence type="ECO:0000256" key="1">
    <source>
        <dbReference type="SAM" id="MobiDB-lite"/>
    </source>
</evidence>
<dbReference type="eggNOG" id="ENOG502RYP8">
    <property type="taxonomic scope" value="Eukaryota"/>
</dbReference>
<proteinExistence type="predicted"/>
<dbReference type="CDD" id="cd07067">
    <property type="entry name" value="HP_PGM_like"/>
    <property type="match status" value="1"/>
</dbReference>
<evidence type="ECO:0000313" key="3">
    <source>
        <dbReference type="Proteomes" id="UP000007148"/>
    </source>
</evidence>
<dbReference type="PANTHER" id="PTHR16469:SF51">
    <property type="entry name" value="TRANSCRIPTION FACTOR TAU 55 KDA SUBUNIT"/>
    <property type="match status" value="1"/>
</dbReference>
<protein>
    <submittedName>
        <fullName evidence="2">Related to TFIIIC subunit, 55 kDa (Transcription initiation factor)</fullName>
    </submittedName>
</protein>
<dbReference type="Pfam" id="PF00300">
    <property type="entry name" value="His_Phos_1"/>
    <property type="match status" value="1"/>
</dbReference>
<dbReference type="STRING" id="1109443.G4TCT0"/>
<dbReference type="AlphaFoldDB" id="G4TCT0"/>
<evidence type="ECO:0000313" key="2">
    <source>
        <dbReference type="EMBL" id="CCA69105.1"/>
    </source>
</evidence>
<keyword evidence="2" id="KW-0648">Protein biosynthesis</keyword>
<dbReference type="InParanoid" id="G4TCT0"/>
<dbReference type="SUPFAM" id="SSF53254">
    <property type="entry name" value="Phosphoglycerate mutase-like"/>
    <property type="match status" value="1"/>
</dbReference>